<sequence length="80" mass="8220">MNEASDFVPKMSIQRSISSEGGGMQARVIDVDARAQANAGEVGGLVGIGEVGTQASVESDAGTRPSVKDKTRNQEGARGE</sequence>
<evidence type="ECO:0000313" key="2">
    <source>
        <dbReference type="EMBL" id="CAK9177965.1"/>
    </source>
</evidence>
<feature type="region of interest" description="Disordered" evidence="1">
    <location>
        <begin position="1"/>
        <end position="23"/>
    </location>
</feature>
<reference evidence="2 3" key="1">
    <citation type="submission" date="2024-02" db="EMBL/GenBank/DDBJ databases">
        <authorList>
            <person name="Vignale AGUSTIN F."/>
            <person name="Sosa J E."/>
            <person name="Modenutti C."/>
        </authorList>
    </citation>
    <scope>NUCLEOTIDE SEQUENCE [LARGE SCALE GENOMIC DNA]</scope>
</reference>
<feature type="compositionally biased region" description="Basic and acidic residues" evidence="1">
    <location>
        <begin position="66"/>
        <end position="80"/>
    </location>
</feature>
<comment type="caution">
    <text evidence="2">The sequence shown here is derived from an EMBL/GenBank/DDBJ whole genome shotgun (WGS) entry which is preliminary data.</text>
</comment>
<proteinExistence type="predicted"/>
<dbReference type="Proteomes" id="UP001642360">
    <property type="component" value="Unassembled WGS sequence"/>
</dbReference>
<dbReference type="AlphaFoldDB" id="A0ABC8U9C7"/>
<keyword evidence="3" id="KW-1185">Reference proteome</keyword>
<evidence type="ECO:0000256" key="1">
    <source>
        <dbReference type="SAM" id="MobiDB-lite"/>
    </source>
</evidence>
<evidence type="ECO:0000313" key="3">
    <source>
        <dbReference type="Proteomes" id="UP001642360"/>
    </source>
</evidence>
<dbReference type="EMBL" id="CAUOFW020007191">
    <property type="protein sequence ID" value="CAK9177965.1"/>
    <property type="molecule type" value="Genomic_DNA"/>
</dbReference>
<name>A0ABC8U9C7_9AQUA</name>
<organism evidence="2 3">
    <name type="scientific">Ilex paraguariensis</name>
    <name type="common">yerba mate</name>
    <dbReference type="NCBI Taxonomy" id="185542"/>
    <lineage>
        <taxon>Eukaryota</taxon>
        <taxon>Viridiplantae</taxon>
        <taxon>Streptophyta</taxon>
        <taxon>Embryophyta</taxon>
        <taxon>Tracheophyta</taxon>
        <taxon>Spermatophyta</taxon>
        <taxon>Magnoliopsida</taxon>
        <taxon>eudicotyledons</taxon>
        <taxon>Gunneridae</taxon>
        <taxon>Pentapetalae</taxon>
        <taxon>asterids</taxon>
        <taxon>campanulids</taxon>
        <taxon>Aquifoliales</taxon>
        <taxon>Aquifoliaceae</taxon>
        <taxon>Ilex</taxon>
    </lineage>
</organism>
<protein>
    <submittedName>
        <fullName evidence="2">Uncharacterized protein</fullName>
    </submittedName>
</protein>
<accession>A0ABC8U9C7</accession>
<gene>
    <name evidence="2" type="ORF">ILEXP_LOCUS47878</name>
</gene>
<feature type="region of interest" description="Disordered" evidence="1">
    <location>
        <begin position="55"/>
        <end position="80"/>
    </location>
</feature>
<feature type="non-terminal residue" evidence="2">
    <location>
        <position position="80"/>
    </location>
</feature>